<feature type="domain" description="UvrD-like helicase ATP-binding" evidence="15">
    <location>
        <begin position="4"/>
        <end position="490"/>
    </location>
</feature>
<dbReference type="NCBIfam" id="TIGR02785">
    <property type="entry name" value="addA_Gpos"/>
    <property type="match status" value="1"/>
</dbReference>
<dbReference type="FunFam" id="3.40.50.300:FF:001236">
    <property type="entry name" value="ATP-dependent helicase/nuclease subunit A"/>
    <property type="match status" value="1"/>
</dbReference>
<dbReference type="InterPro" id="IPR011604">
    <property type="entry name" value="PDDEXK-like_dom_sf"/>
</dbReference>
<keyword evidence="3 13" id="KW-0227">DNA damage</keyword>
<dbReference type="InterPro" id="IPR014152">
    <property type="entry name" value="AddA"/>
</dbReference>
<keyword evidence="8 13" id="KW-0238">DNA-binding</keyword>
<dbReference type="PROSITE" id="PS51198">
    <property type="entry name" value="UVRD_HELICASE_ATP_BIND"/>
    <property type="match status" value="1"/>
</dbReference>
<dbReference type="PANTHER" id="PTHR11070:SF48">
    <property type="entry name" value="ATP-DEPENDENT HELICASE_NUCLEASE SUBUNIT A"/>
    <property type="match status" value="1"/>
</dbReference>
<dbReference type="STRING" id="1121316.SAMN02745207_03105"/>
<comment type="function">
    <text evidence="13">The heterodimer acts as both an ATP-dependent DNA helicase and an ATP-dependent, dual-direction single-stranded exonuclease. Recognizes the chi site generating a DNA molecule suitable for the initiation of homologous recombination. The AddA nuclease domain is required for chi fragment generation; this subunit has the helicase and 3' -&gt; 5' nuclease activities.</text>
</comment>
<dbReference type="OrthoDB" id="9810135at2"/>
<dbReference type="Gene3D" id="1.10.274.50">
    <property type="match status" value="1"/>
</dbReference>
<reference evidence="17 18" key="1">
    <citation type="submission" date="2016-11" db="EMBL/GenBank/DDBJ databases">
        <authorList>
            <person name="Jaros S."/>
            <person name="Januszkiewicz K."/>
            <person name="Wedrychowicz H."/>
        </authorList>
    </citation>
    <scope>NUCLEOTIDE SEQUENCE [LARGE SCALE GENOMIC DNA]</scope>
    <source>
        <strain evidence="17 18">DSM 8605</strain>
    </source>
</reference>
<evidence type="ECO:0000256" key="7">
    <source>
        <dbReference type="ARBA" id="ARBA00022840"/>
    </source>
</evidence>
<dbReference type="GO" id="GO:0003690">
    <property type="term" value="F:double-stranded DNA binding"/>
    <property type="evidence" value="ECO:0007669"/>
    <property type="project" value="UniProtKB-UniRule"/>
</dbReference>
<dbReference type="SUPFAM" id="SSF52540">
    <property type="entry name" value="P-loop containing nucleoside triphosphate hydrolases"/>
    <property type="match status" value="1"/>
</dbReference>
<dbReference type="GO" id="GO:0005524">
    <property type="term" value="F:ATP binding"/>
    <property type="evidence" value="ECO:0007669"/>
    <property type="project" value="UniProtKB-UniRule"/>
</dbReference>
<keyword evidence="4 13" id="KW-0378">Hydrolase</keyword>
<dbReference type="GO" id="GO:0043138">
    <property type="term" value="F:3'-5' DNA helicase activity"/>
    <property type="evidence" value="ECO:0007669"/>
    <property type="project" value="UniProtKB-UniRule"/>
</dbReference>
<evidence type="ECO:0000256" key="14">
    <source>
        <dbReference type="PROSITE-ProRule" id="PRU00560"/>
    </source>
</evidence>
<evidence type="ECO:0000259" key="15">
    <source>
        <dbReference type="PROSITE" id="PS51198"/>
    </source>
</evidence>
<evidence type="ECO:0000256" key="9">
    <source>
        <dbReference type="ARBA" id="ARBA00023204"/>
    </source>
</evidence>
<evidence type="ECO:0000256" key="6">
    <source>
        <dbReference type="ARBA" id="ARBA00022839"/>
    </source>
</evidence>
<dbReference type="InterPro" id="IPR000212">
    <property type="entry name" value="DNA_helicase_UvrD/REP"/>
</dbReference>
<evidence type="ECO:0000256" key="5">
    <source>
        <dbReference type="ARBA" id="ARBA00022806"/>
    </source>
</evidence>
<proteinExistence type="inferred from homology"/>
<dbReference type="InterPro" id="IPR038726">
    <property type="entry name" value="PDDEXK_AddAB-type"/>
</dbReference>
<dbReference type="InterPro" id="IPR014017">
    <property type="entry name" value="DNA_helicase_UvrD-like_C"/>
</dbReference>
<keyword evidence="18" id="KW-1185">Reference proteome</keyword>
<keyword evidence="2 13" id="KW-0547">Nucleotide-binding</keyword>
<evidence type="ECO:0000259" key="16">
    <source>
        <dbReference type="PROSITE" id="PS51217"/>
    </source>
</evidence>
<comment type="catalytic activity">
    <reaction evidence="12 13">
        <text>ATP + H2O = ADP + phosphate + H(+)</text>
        <dbReference type="Rhea" id="RHEA:13065"/>
        <dbReference type="ChEBI" id="CHEBI:15377"/>
        <dbReference type="ChEBI" id="CHEBI:15378"/>
        <dbReference type="ChEBI" id="CHEBI:30616"/>
        <dbReference type="ChEBI" id="CHEBI:43474"/>
        <dbReference type="ChEBI" id="CHEBI:456216"/>
        <dbReference type="EC" id="5.6.2.4"/>
    </reaction>
</comment>
<evidence type="ECO:0000256" key="8">
    <source>
        <dbReference type="ARBA" id="ARBA00023125"/>
    </source>
</evidence>
<dbReference type="PANTHER" id="PTHR11070">
    <property type="entry name" value="UVRD / RECB / PCRA DNA HELICASE FAMILY MEMBER"/>
    <property type="match status" value="1"/>
</dbReference>
<dbReference type="GO" id="GO:0000724">
    <property type="term" value="P:double-strand break repair via homologous recombination"/>
    <property type="evidence" value="ECO:0007669"/>
    <property type="project" value="UniProtKB-UniRule"/>
</dbReference>
<evidence type="ECO:0000256" key="11">
    <source>
        <dbReference type="ARBA" id="ARBA00034617"/>
    </source>
</evidence>
<name>A0A1M5WTF9_9CLOT</name>
<comment type="catalytic activity">
    <reaction evidence="11 13">
        <text>Couples ATP hydrolysis with the unwinding of duplex DNA by translocating in the 3'-5' direction.</text>
        <dbReference type="EC" id="5.6.2.4"/>
    </reaction>
</comment>
<sequence length="1267" mass="147160">MAKVTWTDDQRAAIYTEGCNLLVAAGAGSGKTAVLVQRIINKVANINKALDIDKLLIVTFTNAAASEMKERITKAINGELEKNPESAILQRQLALMNKASIMTLHSFCLEVIRSNFHILDIDPNFRVGDGTETLLLKTEVMEELFEELYEEETRKKEFERLLECYSGNRDDARLQEMVMSLYHFAMSSPFPIEKLNSMAEEFNVKEDFDFSETQWAKVMLENVIIEIEGLQKIAVNALNIIKNTDELSNYIDNFTDDLAILQDISKAAENSWEALSTALQESKFGKLKTIKGVEDKETQETVKKARDKVKKQLEKIKNDIAPYSSENVFEDLNYLYPIMRQLSDLVINFIEGYGTKKKEKGILDFNDFEHFALKILAHIDEEGNVTPTKAAINLKNKYEEILVDEYQDSNDVQETIINTIARKDSTEDKANNIFMVGDVKQSIYRFRQAKPELFLQKYSAYIHQKNIAADDEYINESQRKITLYKNFRSRKEVIDGVNFIFKQIMSENVGELNYDDNESLNFGAHFQEKQDESFIVGGPIELHLINNNGDDIEEEISEKHSEESINEDEELLSKIQIEARFVAKKIKELINKEEYKNEKPFKVFDNKLDKYRNVEFKDMVILLRTTSNWAEVFSEELKKEGIPNYSDVGTGYFRTVEISTILSLLQIIDNPRQDIPLISVLRSPIASFTEEELIDIRAFGKNIDFYEAMEMLINSEQEDYDFAFINLKEKCFNFINKLNEWRKISIHKSIDEFIWQLYTETGYFGFVGAMSGGEERQANLKILFQRAKQFQQTSYKGLFNFITFINKLKINDGDMGSAKILGENDNVVRIMSIHKSKGLEFPVVFLSALGKQFNLQDLNKKVLFHEKLGYGPEVVDLEKRISYPTVMKQAIKKKVKAESLSEEMRVLYVALTRAKEKLILTGVINKIDEKIPKWILSSQSIEEKLSEYDTINAKTYLDWIVPSLLRHNNRHEIMKDLDIPYSETVLIKDESLWNLNIWKKDDIIVSEEIMEGNIVIDELKEIHEKQEELNKEIDKRLSWKYGYDKAVSMATRFTVTELKKAERNSVQSDEGENLFKTPIIKKPSFMEDKKDLSAAEKGTLIHFIMQKIDLNKVSSIKDIYSEIERMVEKEFISEEEAKFINPHKILNFFKSKLGISMLKSENCRREIPFLIEVKSTEIYEELEEDKYKYKDESVLLQGIIDCFFEKNNEYILIDYKTDYATKENLEEIKERYKMQLTYYSKAIEKITGKKVTKKYLYLFGIEEGILI</sequence>
<evidence type="ECO:0000256" key="3">
    <source>
        <dbReference type="ARBA" id="ARBA00022763"/>
    </source>
</evidence>
<keyword evidence="1 13" id="KW-0540">Nuclease</keyword>
<dbReference type="Pfam" id="PF13361">
    <property type="entry name" value="UvrD_C"/>
    <property type="match status" value="1"/>
</dbReference>
<keyword evidence="7 13" id="KW-0067">ATP-binding</keyword>
<dbReference type="Pfam" id="PF00580">
    <property type="entry name" value="UvrD-helicase"/>
    <property type="match status" value="1"/>
</dbReference>
<dbReference type="InterPro" id="IPR027417">
    <property type="entry name" value="P-loop_NTPase"/>
</dbReference>
<evidence type="ECO:0000256" key="1">
    <source>
        <dbReference type="ARBA" id="ARBA00022722"/>
    </source>
</evidence>
<dbReference type="EC" id="3.1.-.-" evidence="13"/>
<dbReference type="AlphaFoldDB" id="A0A1M5WTF9"/>
<dbReference type="GO" id="GO:0008408">
    <property type="term" value="F:3'-5' exonuclease activity"/>
    <property type="evidence" value="ECO:0007669"/>
    <property type="project" value="UniProtKB-UniRule"/>
</dbReference>
<dbReference type="EMBL" id="FQXM01000020">
    <property type="protein sequence ID" value="SHH90750.1"/>
    <property type="molecule type" value="Genomic_DNA"/>
</dbReference>
<dbReference type="InterPro" id="IPR011335">
    <property type="entry name" value="Restrct_endonuc-II-like"/>
</dbReference>
<evidence type="ECO:0000256" key="10">
    <source>
        <dbReference type="ARBA" id="ARBA00023235"/>
    </source>
</evidence>
<dbReference type="GO" id="GO:0005829">
    <property type="term" value="C:cytosol"/>
    <property type="evidence" value="ECO:0007669"/>
    <property type="project" value="TreeGrafter"/>
</dbReference>
<dbReference type="GO" id="GO:0016887">
    <property type="term" value="F:ATP hydrolysis activity"/>
    <property type="evidence" value="ECO:0007669"/>
    <property type="project" value="RHEA"/>
</dbReference>
<accession>A0A1M5WTF9</accession>
<evidence type="ECO:0000313" key="18">
    <source>
        <dbReference type="Proteomes" id="UP000184447"/>
    </source>
</evidence>
<keyword evidence="6 13" id="KW-0269">Exonuclease</keyword>
<keyword evidence="5 13" id="KW-0347">Helicase</keyword>
<protein>
    <recommendedName>
        <fullName evidence="13">ATP-dependent helicase/nuclease subunit A</fullName>
        <ecNumber evidence="13">3.1.-.-</ecNumber>
        <ecNumber evidence="13">5.6.2.4</ecNumber>
    </recommendedName>
    <alternativeName>
        <fullName evidence="13">ATP-dependent helicase/nuclease AddA</fullName>
    </alternativeName>
    <alternativeName>
        <fullName evidence="13">DNA 3'-5' helicase AddA</fullName>
    </alternativeName>
</protein>
<evidence type="ECO:0000256" key="2">
    <source>
        <dbReference type="ARBA" id="ARBA00022741"/>
    </source>
</evidence>
<comment type="similarity">
    <text evidence="13">Belongs to the helicase family. AddA subfamily.</text>
</comment>
<dbReference type="PROSITE" id="PS51217">
    <property type="entry name" value="UVRD_HELICASE_CTER"/>
    <property type="match status" value="1"/>
</dbReference>
<dbReference type="InterPro" id="IPR014016">
    <property type="entry name" value="UvrD-like_ATP-bd"/>
</dbReference>
<dbReference type="RefSeq" id="WP_073339406.1">
    <property type="nucleotide sequence ID" value="NZ_FQXM01000020.1"/>
</dbReference>
<keyword evidence="10 13" id="KW-0413">Isomerase</keyword>
<dbReference type="Gene3D" id="3.40.50.300">
    <property type="entry name" value="P-loop containing nucleotide triphosphate hydrolases"/>
    <property type="match status" value="4"/>
</dbReference>
<feature type="binding site" evidence="14">
    <location>
        <begin position="25"/>
        <end position="32"/>
    </location>
    <ligand>
        <name>ATP</name>
        <dbReference type="ChEBI" id="CHEBI:30616"/>
    </ligand>
</feature>
<evidence type="ECO:0000256" key="4">
    <source>
        <dbReference type="ARBA" id="ARBA00022801"/>
    </source>
</evidence>
<dbReference type="EC" id="5.6.2.4" evidence="13"/>
<evidence type="ECO:0000313" key="17">
    <source>
        <dbReference type="EMBL" id="SHH90750.1"/>
    </source>
</evidence>
<feature type="domain" description="UvrD-like helicase C-terminal" evidence="16">
    <location>
        <begin position="535"/>
        <end position="838"/>
    </location>
</feature>
<comment type="subunit">
    <text evidence="13">Heterodimer of AddA and AddB/RexB.</text>
</comment>
<dbReference type="Pfam" id="PF12705">
    <property type="entry name" value="PDDEXK_1"/>
    <property type="match status" value="1"/>
</dbReference>
<keyword evidence="9 13" id="KW-0234">DNA repair</keyword>
<dbReference type="GO" id="GO:0033202">
    <property type="term" value="C:DNA helicase complex"/>
    <property type="evidence" value="ECO:0007669"/>
    <property type="project" value="TreeGrafter"/>
</dbReference>
<comment type="cofactor">
    <cofactor evidence="13">
        <name>Mg(2+)</name>
        <dbReference type="ChEBI" id="CHEBI:18420"/>
    </cofactor>
</comment>
<gene>
    <name evidence="13" type="primary">addA</name>
    <name evidence="17" type="ORF">SAMN02745207_03105</name>
</gene>
<evidence type="ECO:0000256" key="12">
    <source>
        <dbReference type="ARBA" id="ARBA00048988"/>
    </source>
</evidence>
<evidence type="ECO:0000256" key="13">
    <source>
        <dbReference type="HAMAP-Rule" id="MF_01451"/>
    </source>
</evidence>
<dbReference type="Gene3D" id="3.90.320.10">
    <property type="match status" value="1"/>
</dbReference>
<dbReference type="SUPFAM" id="SSF52980">
    <property type="entry name" value="Restriction endonuclease-like"/>
    <property type="match status" value="1"/>
</dbReference>
<dbReference type="HAMAP" id="MF_01451">
    <property type="entry name" value="AddA"/>
    <property type="match status" value="1"/>
</dbReference>
<organism evidence="17 18">
    <name type="scientific">Clostridium grantii DSM 8605</name>
    <dbReference type="NCBI Taxonomy" id="1121316"/>
    <lineage>
        <taxon>Bacteria</taxon>
        <taxon>Bacillati</taxon>
        <taxon>Bacillota</taxon>
        <taxon>Clostridia</taxon>
        <taxon>Eubacteriales</taxon>
        <taxon>Clostridiaceae</taxon>
        <taxon>Clostridium</taxon>
    </lineage>
</organism>
<dbReference type="Proteomes" id="UP000184447">
    <property type="component" value="Unassembled WGS sequence"/>
</dbReference>